<evidence type="ECO:0000313" key="1">
    <source>
        <dbReference type="EMBL" id="OAA83827.1"/>
    </source>
</evidence>
<accession>A0A168LXE6</accession>
<protein>
    <recommendedName>
        <fullName evidence="3">Four helix bundle protein</fullName>
    </recommendedName>
</protein>
<name>A0A168LXE6_9CLOT</name>
<comment type="caution">
    <text evidence="1">The sequence shown here is derived from an EMBL/GenBank/DDBJ whole genome shotgun (WGS) entry which is preliminary data.</text>
</comment>
<dbReference type="Pfam" id="PF05635">
    <property type="entry name" value="23S_rRNA_IVP"/>
    <property type="match status" value="1"/>
</dbReference>
<dbReference type="InterPro" id="IPR036583">
    <property type="entry name" value="23S_rRNA_IVS_sf"/>
</dbReference>
<organism evidence="1 2">
    <name type="scientific">Clostridium ljungdahlii</name>
    <dbReference type="NCBI Taxonomy" id="1538"/>
    <lineage>
        <taxon>Bacteria</taxon>
        <taxon>Bacillati</taxon>
        <taxon>Bacillota</taxon>
        <taxon>Clostridia</taxon>
        <taxon>Eubacteriales</taxon>
        <taxon>Clostridiaceae</taxon>
        <taxon>Clostridium</taxon>
    </lineage>
</organism>
<dbReference type="SUPFAM" id="SSF158446">
    <property type="entry name" value="IVS-encoded protein-like"/>
    <property type="match status" value="1"/>
</dbReference>
<reference evidence="1 2" key="1">
    <citation type="journal article" date="2015" name="Biotechnol. Bioeng.">
        <title>Genome sequence and phenotypic characterization of Caulobacter segnis.</title>
        <authorList>
            <person name="Patel S."/>
            <person name="Fletcher B."/>
            <person name="Scott D.C."/>
            <person name="Ely B."/>
        </authorList>
    </citation>
    <scope>NUCLEOTIDE SEQUENCE [LARGE SCALE GENOMIC DNA]</scope>
    <source>
        <strain evidence="1 2">ERI-2</strain>
    </source>
</reference>
<sequence>MKENLTYKKDFVFAKEIVNLYKYLVEEKKEYIISKQVLRSGISIGANVKEGLEAQSRRDFLNKMNIALKEASETEYWLELLIATKYIDVNASEKFIIKCKELNKILNSIVKTTKKNLKIIED</sequence>
<evidence type="ECO:0008006" key="3">
    <source>
        <dbReference type="Google" id="ProtNLM"/>
    </source>
</evidence>
<dbReference type="PANTHER" id="PTHR38471:SF2">
    <property type="entry name" value="FOUR HELIX BUNDLE PROTEIN"/>
    <property type="match status" value="1"/>
</dbReference>
<dbReference type="OrthoDB" id="285993at2"/>
<dbReference type="InterPro" id="IPR012657">
    <property type="entry name" value="23S_rRNA-intervening_sequence"/>
</dbReference>
<dbReference type="Proteomes" id="UP000077407">
    <property type="component" value="Unassembled WGS sequence"/>
</dbReference>
<dbReference type="PATRIC" id="fig|1538.10.peg.2971"/>
<dbReference type="AlphaFoldDB" id="A0A168LXE6"/>
<dbReference type="EMBL" id="LITT01000046">
    <property type="protein sequence ID" value="OAA83827.1"/>
    <property type="molecule type" value="Genomic_DNA"/>
</dbReference>
<evidence type="ECO:0000313" key="2">
    <source>
        <dbReference type="Proteomes" id="UP000077407"/>
    </source>
</evidence>
<gene>
    <name evidence="1" type="ORF">WY13_02956</name>
</gene>
<dbReference type="RefSeq" id="WP_063556296.1">
    <property type="nucleotide sequence ID" value="NZ_LITT01000046.1"/>
</dbReference>
<dbReference type="PIRSF" id="PIRSF035652">
    <property type="entry name" value="CHP02436"/>
    <property type="match status" value="1"/>
</dbReference>
<dbReference type="PANTHER" id="PTHR38471">
    <property type="entry name" value="FOUR HELIX BUNDLE PROTEIN"/>
    <property type="match status" value="1"/>
</dbReference>
<dbReference type="NCBIfam" id="TIGR02436">
    <property type="entry name" value="four helix bundle protein"/>
    <property type="match status" value="1"/>
</dbReference>
<dbReference type="Gene3D" id="1.20.1440.60">
    <property type="entry name" value="23S rRNA-intervening sequence"/>
    <property type="match status" value="1"/>
</dbReference>
<proteinExistence type="predicted"/>